<sequence length="168" mass="19237">MIKVKEYLVAGDKAKAINYLCENGCDINTAHNLVKKIADKEDYLDNYMLDCLLELLPGKKLEAAKLIKYFYDIRISYAKRVVDFMVDAPDITRDIGRKALKLLNPNRRQDDTPPYQNPMGDLNARLLQMAVEGNNQAACSLLVEKLNFQPIEAEEYIQELKGDIRRPD</sequence>
<evidence type="ECO:0000313" key="2">
    <source>
        <dbReference type="Proteomes" id="UP001403385"/>
    </source>
</evidence>
<keyword evidence="2" id="KW-1185">Reference proteome</keyword>
<comment type="caution">
    <text evidence="1">The sequence shown here is derived from an EMBL/GenBank/DDBJ whole genome shotgun (WGS) entry which is preliminary data.</text>
</comment>
<evidence type="ECO:0000313" key="1">
    <source>
        <dbReference type="EMBL" id="MEN7548143.1"/>
    </source>
</evidence>
<name>A0AAW9S6U9_9BACT</name>
<organism evidence="1 2">
    <name type="scientific">Rapidithrix thailandica</name>
    <dbReference type="NCBI Taxonomy" id="413964"/>
    <lineage>
        <taxon>Bacteria</taxon>
        <taxon>Pseudomonadati</taxon>
        <taxon>Bacteroidota</taxon>
        <taxon>Cytophagia</taxon>
        <taxon>Cytophagales</taxon>
        <taxon>Flammeovirgaceae</taxon>
        <taxon>Rapidithrix</taxon>
    </lineage>
</organism>
<dbReference type="EMBL" id="JBDKWZ010000004">
    <property type="protein sequence ID" value="MEN7548143.1"/>
    <property type="molecule type" value="Genomic_DNA"/>
</dbReference>
<accession>A0AAW9S6U9</accession>
<dbReference type="Proteomes" id="UP001403385">
    <property type="component" value="Unassembled WGS sequence"/>
</dbReference>
<dbReference type="AlphaFoldDB" id="A0AAW9S6U9"/>
<protein>
    <submittedName>
        <fullName evidence="1">Uncharacterized protein</fullName>
    </submittedName>
</protein>
<reference evidence="1 2" key="1">
    <citation type="submission" date="2024-04" db="EMBL/GenBank/DDBJ databases">
        <title>Novel genus in family Flammeovirgaceae.</title>
        <authorList>
            <person name="Nguyen T.H."/>
            <person name="Vuong T.Q."/>
            <person name="Le H."/>
            <person name="Kim S.-G."/>
        </authorList>
    </citation>
    <scope>NUCLEOTIDE SEQUENCE [LARGE SCALE GENOMIC DNA]</scope>
    <source>
        <strain evidence="1 2">JCM 23209</strain>
    </source>
</reference>
<gene>
    <name evidence="1" type="ORF">AAG747_09490</name>
</gene>
<proteinExistence type="predicted"/>